<evidence type="ECO:0000256" key="1">
    <source>
        <dbReference type="ARBA" id="ARBA00001947"/>
    </source>
</evidence>
<dbReference type="InterPro" id="IPR013154">
    <property type="entry name" value="ADH-like_N"/>
</dbReference>
<sequence length="348" mass="37665">MFVTSRHENDKVLVHEIPIPEPKKDQLLVKITAASLCHSDLMMSRRPSGLGPLTIGHEGVGVVSKLHPSSEGHGFRIGDTIGMICIIDACYECEGCRVHGSFCVGSRKGGAKIQGLAAHGYFAEFAVVDWRSAILLPGSLPVERMSPLFCAGITSFHAVDKCSLEPSQWLAIVGCGGLGQLAVRYAKAMGLKICCLDVNDQVLETASQNGADAIFNTQKDPKFVRKIRQLTQSRGCHAAVVFSDAEAAYTTAQRILTFDGLLMVVGMPDTPLKFPAFAISTNLIRVKGASNGTAAELKKAVDFMAKHHIVPDVQFRPLEEMPQMWWEMANGKAKGKLGVSFIDAKSRL</sequence>
<dbReference type="EMBL" id="ML993623">
    <property type="protein sequence ID" value="KAF2160817.1"/>
    <property type="molecule type" value="Genomic_DNA"/>
</dbReference>
<dbReference type="InterPro" id="IPR020843">
    <property type="entry name" value="ER"/>
</dbReference>
<protein>
    <recommendedName>
        <fullName evidence="7">Enoyl reductase (ER) domain-containing protein</fullName>
    </recommendedName>
</protein>
<dbReference type="SUPFAM" id="SSF50129">
    <property type="entry name" value="GroES-like"/>
    <property type="match status" value="1"/>
</dbReference>
<proteinExistence type="inferred from homology"/>
<dbReference type="GO" id="GO:0046872">
    <property type="term" value="F:metal ion binding"/>
    <property type="evidence" value="ECO:0007669"/>
    <property type="project" value="UniProtKB-KW"/>
</dbReference>
<dbReference type="InterPro" id="IPR011032">
    <property type="entry name" value="GroES-like_sf"/>
</dbReference>
<keyword evidence="5" id="KW-0560">Oxidoreductase</keyword>
<dbReference type="InterPro" id="IPR013149">
    <property type="entry name" value="ADH-like_C"/>
</dbReference>
<reference evidence="8" key="1">
    <citation type="journal article" date="2020" name="Stud. Mycol.">
        <title>101 Dothideomycetes genomes: a test case for predicting lifestyles and emergence of pathogens.</title>
        <authorList>
            <person name="Haridas S."/>
            <person name="Albert R."/>
            <person name="Binder M."/>
            <person name="Bloem J."/>
            <person name="Labutti K."/>
            <person name="Salamov A."/>
            <person name="Andreopoulos B."/>
            <person name="Baker S."/>
            <person name="Barry K."/>
            <person name="Bills G."/>
            <person name="Bluhm B."/>
            <person name="Cannon C."/>
            <person name="Castanera R."/>
            <person name="Culley D."/>
            <person name="Daum C."/>
            <person name="Ezra D."/>
            <person name="Gonzalez J."/>
            <person name="Henrissat B."/>
            <person name="Kuo A."/>
            <person name="Liang C."/>
            <person name="Lipzen A."/>
            <person name="Lutzoni F."/>
            <person name="Magnuson J."/>
            <person name="Mondo S."/>
            <person name="Nolan M."/>
            <person name="Ohm R."/>
            <person name="Pangilinan J."/>
            <person name="Park H.-J."/>
            <person name="Ramirez L."/>
            <person name="Alfaro M."/>
            <person name="Sun H."/>
            <person name="Tritt A."/>
            <person name="Yoshinaga Y."/>
            <person name="Zwiers L.-H."/>
            <person name="Turgeon B."/>
            <person name="Goodwin S."/>
            <person name="Spatafora J."/>
            <person name="Crous P."/>
            <person name="Grigoriev I."/>
        </authorList>
    </citation>
    <scope>NUCLEOTIDE SEQUENCE</scope>
    <source>
        <strain evidence="8">ATCC 36951</strain>
    </source>
</reference>
<dbReference type="GO" id="GO:0004022">
    <property type="term" value="F:alcohol dehydrogenase (NAD+) activity"/>
    <property type="evidence" value="ECO:0007669"/>
    <property type="project" value="TreeGrafter"/>
</dbReference>
<evidence type="ECO:0000313" key="8">
    <source>
        <dbReference type="EMBL" id="KAF2160817.1"/>
    </source>
</evidence>
<dbReference type="OrthoDB" id="1879366at2759"/>
<evidence type="ECO:0000256" key="6">
    <source>
        <dbReference type="ARBA" id="ARBA00023027"/>
    </source>
</evidence>
<dbReference type="PANTHER" id="PTHR42940">
    <property type="entry name" value="ALCOHOL DEHYDROGENASE 1-RELATED"/>
    <property type="match status" value="1"/>
</dbReference>
<evidence type="ECO:0000313" key="9">
    <source>
        <dbReference type="Proteomes" id="UP000799537"/>
    </source>
</evidence>
<dbReference type="Gene3D" id="3.40.50.720">
    <property type="entry name" value="NAD(P)-binding Rossmann-like Domain"/>
    <property type="match status" value="1"/>
</dbReference>
<evidence type="ECO:0000256" key="5">
    <source>
        <dbReference type="ARBA" id="ARBA00023002"/>
    </source>
</evidence>
<dbReference type="SUPFAM" id="SSF51735">
    <property type="entry name" value="NAD(P)-binding Rossmann-fold domains"/>
    <property type="match status" value="1"/>
</dbReference>
<evidence type="ECO:0000256" key="3">
    <source>
        <dbReference type="ARBA" id="ARBA00022723"/>
    </source>
</evidence>
<organism evidence="8 9">
    <name type="scientific">Zasmidium cellare ATCC 36951</name>
    <dbReference type="NCBI Taxonomy" id="1080233"/>
    <lineage>
        <taxon>Eukaryota</taxon>
        <taxon>Fungi</taxon>
        <taxon>Dikarya</taxon>
        <taxon>Ascomycota</taxon>
        <taxon>Pezizomycotina</taxon>
        <taxon>Dothideomycetes</taxon>
        <taxon>Dothideomycetidae</taxon>
        <taxon>Mycosphaerellales</taxon>
        <taxon>Mycosphaerellaceae</taxon>
        <taxon>Zasmidium</taxon>
    </lineage>
</organism>
<accession>A0A6A6C187</accession>
<dbReference type="GO" id="GO:0005737">
    <property type="term" value="C:cytoplasm"/>
    <property type="evidence" value="ECO:0007669"/>
    <property type="project" value="TreeGrafter"/>
</dbReference>
<dbReference type="InterPro" id="IPR036291">
    <property type="entry name" value="NAD(P)-bd_dom_sf"/>
</dbReference>
<gene>
    <name evidence="8" type="ORF">M409DRAFT_70142</name>
</gene>
<dbReference type="PANTHER" id="PTHR42940:SF8">
    <property type="entry name" value="VACUOLAR PROTEIN SORTING-ASSOCIATED PROTEIN 11"/>
    <property type="match status" value="1"/>
</dbReference>
<evidence type="ECO:0000256" key="4">
    <source>
        <dbReference type="ARBA" id="ARBA00022833"/>
    </source>
</evidence>
<keyword evidence="9" id="KW-1185">Reference proteome</keyword>
<dbReference type="Pfam" id="PF08240">
    <property type="entry name" value="ADH_N"/>
    <property type="match status" value="1"/>
</dbReference>
<name>A0A6A6C187_ZASCE</name>
<dbReference type="GeneID" id="54571864"/>
<dbReference type="AlphaFoldDB" id="A0A6A6C187"/>
<dbReference type="Pfam" id="PF00107">
    <property type="entry name" value="ADH_zinc_N"/>
    <property type="match status" value="1"/>
</dbReference>
<dbReference type="FunFam" id="3.40.50.720:FF:000039">
    <property type="entry name" value="Alcohol dehydrogenase AdhP"/>
    <property type="match status" value="1"/>
</dbReference>
<feature type="domain" description="Enoyl reductase (ER)" evidence="7">
    <location>
        <begin position="5"/>
        <end position="339"/>
    </location>
</feature>
<comment type="similarity">
    <text evidence="2">Belongs to the zinc-containing alcohol dehydrogenase family.</text>
</comment>
<dbReference type="RefSeq" id="XP_033661706.1">
    <property type="nucleotide sequence ID" value="XM_033818592.1"/>
</dbReference>
<comment type="cofactor">
    <cofactor evidence="1">
        <name>Zn(2+)</name>
        <dbReference type="ChEBI" id="CHEBI:29105"/>
    </cofactor>
</comment>
<keyword evidence="3" id="KW-0479">Metal-binding</keyword>
<keyword evidence="6" id="KW-0520">NAD</keyword>
<evidence type="ECO:0000259" key="7">
    <source>
        <dbReference type="SMART" id="SM00829"/>
    </source>
</evidence>
<dbReference type="Gene3D" id="3.90.180.10">
    <property type="entry name" value="Medium-chain alcohol dehydrogenases, catalytic domain"/>
    <property type="match status" value="1"/>
</dbReference>
<keyword evidence="4" id="KW-0862">Zinc</keyword>
<dbReference type="SMART" id="SM00829">
    <property type="entry name" value="PKS_ER"/>
    <property type="match status" value="1"/>
</dbReference>
<dbReference type="Proteomes" id="UP000799537">
    <property type="component" value="Unassembled WGS sequence"/>
</dbReference>
<evidence type="ECO:0000256" key="2">
    <source>
        <dbReference type="ARBA" id="ARBA00008072"/>
    </source>
</evidence>